<organism evidence="1 2">
    <name type="scientific">Actinidia rufa</name>
    <dbReference type="NCBI Taxonomy" id="165716"/>
    <lineage>
        <taxon>Eukaryota</taxon>
        <taxon>Viridiplantae</taxon>
        <taxon>Streptophyta</taxon>
        <taxon>Embryophyta</taxon>
        <taxon>Tracheophyta</taxon>
        <taxon>Spermatophyta</taxon>
        <taxon>Magnoliopsida</taxon>
        <taxon>eudicotyledons</taxon>
        <taxon>Gunneridae</taxon>
        <taxon>Pentapetalae</taxon>
        <taxon>asterids</taxon>
        <taxon>Ericales</taxon>
        <taxon>Actinidiaceae</taxon>
        <taxon>Actinidia</taxon>
    </lineage>
</organism>
<evidence type="ECO:0000313" key="2">
    <source>
        <dbReference type="Proteomes" id="UP000585474"/>
    </source>
</evidence>
<dbReference type="AlphaFoldDB" id="A0A7J0FC48"/>
<evidence type="ECO:0008006" key="3">
    <source>
        <dbReference type="Google" id="ProtNLM"/>
    </source>
</evidence>
<gene>
    <name evidence="1" type="ORF">Acr_11g0003020</name>
</gene>
<name>A0A7J0FC48_9ERIC</name>
<evidence type="ECO:0000313" key="1">
    <source>
        <dbReference type="EMBL" id="GFY95996.1"/>
    </source>
</evidence>
<keyword evidence="2" id="KW-1185">Reference proteome</keyword>
<reference evidence="1 2" key="1">
    <citation type="submission" date="2019-07" db="EMBL/GenBank/DDBJ databases">
        <title>De Novo Assembly of kiwifruit Actinidia rufa.</title>
        <authorList>
            <person name="Sugita-Konishi S."/>
            <person name="Sato K."/>
            <person name="Mori E."/>
            <person name="Abe Y."/>
            <person name="Kisaki G."/>
            <person name="Hamano K."/>
            <person name="Suezawa K."/>
            <person name="Otani M."/>
            <person name="Fukuda T."/>
            <person name="Manabe T."/>
            <person name="Gomi K."/>
            <person name="Tabuchi M."/>
            <person name="Akimitsu K."/>
            <person name="Kataoka I."/>
        </authorList>
    </citation>
    <scope>NUCLEOTIDE SEQUENCE [LARGE SCALE GENOMIC DNA]</scope>
    <source>
        <strain evidence="2">cv. Fuchu</strain>
    </source>
</reference>
<dbReference type="OrthoDB" id="1723198at2759"/>
<dbReference type="Proteomes" id="UP000585474">
    <property type="component" value="Unassembled WGS sequence"/>
</dbReference>
<dbReference type="PANTHER" id="PTHR47076">
    <property type="entry name" value="NHL DOMAIN PROTEIN"/>
    <property type="match status" value="1"/>
</dbReference>
<comment type="caution">
    <text evidence="1">The sequence shown here is derived from an EMBL/GenBank/DDBJ whole genome shotgun (WGS) entry which is preliminary data.</text>
</comment>
<dbReference type="EMBL" id="BJWL01000011">
    <property type="protein sequence ID" value="GFY95996.1"/>
    <property type="molecule type" value="Genomic_DNA"/>
</dbReference>
<accession>A0A7J0FC48</accession>
<protein>
    <recommendedName>
        <fullName evidence="3">NHL domain-containing protein</fullName>
    </recommendedName>
</protein>
<proteinExistence type="predicted"/>
<sequence>MASTPETTPDLSSNDSDSGDEMQELIFANRGCCHFIPFFSCQRSNGSGSIWWERISKQSSEKEENWWAKGLKKLRDWSELVAGPRWKTFIRQFNKNRSYCCGPRTGKFQYDPVSYALNFDDGLGQNGHYSDADRVFRDFSSRYAAIPISAKSSMDLRRDAPSFA</sequence>
<dbReference type="PANTHER" id="PTHR47076:SF12">
    <property type="entry name" value="NHL DOMAIN-CONTAINING PROTEIN"/>
    <property type="match status" value="1"/>
</dbReference>